<dbReference type="EMBL" id="BMHP01000001">
    <property type="protein sequence ID" value="GGD58697.1"/>
    <property type="molecule type" value="Genomic_DNA"/>
</dbReference>
<proteinExistence type="predicted"/>
<protein>
    <recommendedName>
        <fullName evidence="4">Multiple sugar transport system substrate-binding protein</fullName>
    </recommendedName>
</protein>
<dbReference type="PANTHER" id="PTHR43649:SF12">
    <property type="entry name" value="DIACETYLCHITOBIOSE BINDING PROTEIN DASA"/>
    <property type="match status" value="1"/>
</dbReference>
<feature type="chain" id="PRO_5037181298" description="Multiple sugar transport system substrate-binding protein" evidence="1">
    <location>
        <begin position="24"/>
        <end position="489"/>
    </location>
</feature>
<name>A0A917DPJ5_9BACL</name>
<accession>A0A917DPJ5</accession>
<dbReference type="SUPFAM" id="SSF53850">
    <property type="entry name" value="Periplasmic binding protein-like II"/>
    <property type="match status" value="1"/>
</dbReference>
<dbReference type="PANTHER" id="PTHR43649">
    <property type="entry name" value="ARABINOSE-BINDING PROTEIN-RELATED"/>
    <property type="match status" value="1"/>
</dbReference>
<dbReference type="RefSeq" id="WP_229750135.1">
    <property type="nucleotide sequence ID" value="NZ_BMHP01000001.1"/>
</dbReference>
<evidence type="ECO:0008006" key="4">
    <source>
        <dbReference type="Google" id="ProtNLM"/>
    </source>
</evidence>
<dbReference type="InterPro" id="IPR050490">
    <property type="entry name" value="Bact_solute-bd_prot1"/>
</dbReference>
<evidence type="ECO:0000313" key="3">
    <source>
        <dbReference type="Proteomes" id="UP000612456"/>
    </source>
</evidence>
<sequence>MSAKWGRKSGLLIGTLLVTVAMSACSPIGGKKDKAGLNTLEREDSGTLKVAYFNEQSFLMQYGNAFQAMFPNIALEVVSTESVFIAEDPAAEMEKLVDEQQPDVMYLTEEQYSVLAGKGKLYDLDAVVKKDEFDLAGYHAAVIDLLKARGGGKLYGLSPNFGSQALYYNKDLFDKNGIPFPTDGMSWEEVIQLASRFPVKKDGDDVMNGLFQSSQTADSFELIRSIGEAKGLQYADTDAKTLSIQTPEWKSIFQMVIEGYKTGSISMPAEGDSKSGGLMMREMGGASTVSIGPDSMRFMSGQAAMTIDGPMIMSFLGMKGSGGMMTKAATASKDGKVMESPFKDINWDVVSVPVDPTQPDVSGGMSLESVFSINASSKSLPAAWELIKYVNGEQLAKTNAMSSPSLSARTAFKKQLDDKNIDAFYALGANQQSLLQVLPEGFENSFAKLASGEIKKVVEGGQSIDDALGKLQSQGQQLLTQSIMNAEQD</sequence>
<reference evidence="2" key="1">
    <citation type="journal article" date="2014" name="Int. J. Syst. Evol. Microbiol.">
        <title>Complete genome sequence of Corynebacterium casei LMG S-19264T (=DSM 44701T), isolated from a smear-ripened cheese.</title>
        <authorList>
            <consortium name="US DOE Joint Genome Institute (JGI-PGF)"/>
            <person name="Walter F."/>
            <person name="Albersmeier A."/>
            <person name="Kalinowski J."/>
            <person name="Ruckert C."/>
        </authorList>
    </citation>
    <scope>NUCLEOTIDE SEQUENCE</scope>
    <source>
        <strain evidence="2">CGMCC 1.15178</strain>
    </source>
</reference>
<evidence type="ECO:0000313" key="2">
    <source>
        <dbReference type="EMBL" id="GGD58697.1"/>
    </source>
</evidence>
<comment type="caution">
    <text evidence="2">The sequence shown here is derived from an EMBL/GenBank/DDBJ whole genome shotgun (WGS) entry which is preliminary data.</text>
</comment>
<dbReference type="PROSITE" id="PS51257">
    <property type="entry name" value="PROKAR_LIPOPROTEIN"/>
    <property type="match status" value="1"/>
</dbReference>
<keyword evidence="1" id="KW-0732">Signal</keyword>
<gene>
    <name evidence="2" type="ORF">GCM10010911_15670</name>
</gene>
<evidence type="ECO:0000256" key="1">
    <source>
        <dbReference type="SAM" id="SignalP"/>
    </source>
</evidence>
<dbReference type="Gene3D" id="3.40.190.10">
    <property type="entry name" value="Periplasmic binding protein-like II"/>
    <property type="match status" value="1"/>
</dbReference>
<dbReference type="Pfam" id="PF13416">
    <property type="entry name" value="SBP_bac_8"/>
    <property type="match status" value="1"/>
</dbReference>
<dbReference type="Proteomes" id="UP000612456">
    <property type="component" value="Unassembled WGS sequence"/>
</dbReference>
<organism evidence="2 3">
    <name type="scientific">Paenibacillus nasutitermitis</name>
    <dbReference type="NCBI Taxonomy" id="1652958"/>
    <lineage>
        <taxon>Bacteria</taxon>
        <taxon>Bacillati</taxon>
        <taxon>Bacillota</taxon>
        <taxon>Bacilli</taxon>
        <taxon>Bacillales</taxon>
        <taxon>Paenibacillaceae</taxon>
        <taxon>Paenibacillus</taxon>
    </lineage>
</organism>
<dbReference type="InterPro" id="IPR006059">
    <property type="entry name" value="SBP"/>
</dbReference>
<keyword evidence="3" id="KW-1185">Reference proteome</keyword>
<reference evidence="2" key="2">
    <citation type="submission" date="2020-09" db="EMBL/GenBank/DDBJ databases">
        <authorList>
            <person name="Sun Q."/>
            <person name="Zhou Y."/>
        </authorList>
    </citation>
    <scope>NUCLEOTIDE SEQUENCE</scope>
    <source>
        <strain evidence="2">CGMCC 1.15178</strain>
    </source>
</reference>
<dbReference type="AlphaFoldDB" id="A0A917DPJ5"/>
<feature type="signal peptide" evidence="1">
    <location>
        <begin position="1"/>
        <end position="23"/>
    </location>
</feature>